<dbReference type="InterPro" id="IPR021308">
    <property type="entry name" value="GfcB"/>
</dbReference>
<dbReference type="Pfam" id="PF11102">
    <property type="entry name" value="YjbF"/>
    <property type="match status" value="1"/>
</dbReference>
<keyword evidence="1" id="KW-0732">Signal</keyword>
<dbReference type="OrthoDB" id="6237231at2"/>
<evidence type="ECO:0000313" key="2">
    <source>
        <dbReference type="EMBL" id="SDI27866.1"/>
    </source>
</evidence>
<name>A0A1G8J9J1_9RHOB</name>
<accession>A0A1G8J9J1</accession>
<dbReference type="Proteomes" id="UP000199340">
    <property type="component" value="Unassembled WGS sequence"/>
</dbReference>
<dbReference type="SUPFAM" id="SSF159270">
    <property type="entry name" value="YmcC-like"/>
    <property type="match status" value="1"/>
</dbReference>
<gene>
    <name evidence="2" type="ORF">SAMN05421850_10261</name>
</gene>
<organism evidence="2 3">
    <name type="scientific">Lutimaribacter saemankumensis</name>
    <dbReference type="NCBI Taxonomy" id="490829"/>
    <lineage>
        <taxon>Bacteria</taxon>
        <taxon>Pseudomonadati</taxon>
        <taxon>Pseudomonadota</taxon>
        <taxon>Alphaproteobacteria</taxon>
        <taxon>Rhodobacterales</taxon>
        <taxon>Roseobacteraceae</taxon>
        <taxon>Lutimaribacter</taxon>
    </lineage>
</organism>
<feature type="chain" id="PRO_5011557696" evidence="1">
    <location>
        <begin position="19"/>
        <end position="228"/>
    </location>
</feature>
<feature type="signal peptide" evidence="1">
    <location>
        <begin position="1"/>
        <end position="18"/>
    </location>
</feature>
<sequence length="228" mass="24285">MGAGLAMTGFVRSLGALAVTLSLAGCGSGPETGANPVAAIKAMIARPTPQPPPTGADIDRVLAATTGPLILVTRGDGHGWATMLRIERNGAYDTYGTADRRTLTMRNGIVTATRGLGGDLMSSDISGTEALILSRRTGDAPRIMRFLDGEDRTQTIRFDCKVSLGRTQSIEPDTAKSNLQLVTESCANGALRFANTYLVDRQGRLVRSRQWIGAQNAHLRIEMLRSAE</sequence>
<dbReference type="STRING" id="490829.SAMN05421850_10261"/>
<dbReference type="InterPro" id="IPR023373">
    <property type="entry name" value="YmcC_sf"/>
</dbReference>
<dbReference type="AlphaFoldDB" id="A0A1G8J9J1"/>
<proteinExistence type="predicted"/>
<keyword evidence="2" id="KW-0449">Lipoprotein</keyword>
<keyword evidence="3" id="KW-1185">Reference proteome</keyword>
<evidence type="ECO:0000256" key="1">
    <source>
        <dbReference type="SAM" id="SignalP"/>
    </source>
</evidence>
<dbReference type="EMBL" id="FNEB01000002">
    <property type="protein sequence ID" value="SDI27866.1"/>
    <property type="molecule type" value="Genomic_DNA"/>
</dbReference>
<evidence type="ECO:0000313" key="3">
    <source>
        <dbReference type="Proteomes" id="UP000199340"/>
    </source>
</evidence>
<dbReference type="Gene3D" id="2.40.360.10">
    <property type="entry name" value="YmcC-like"/>
    <property type="match status" value="1"/>
</dbReference>
<protein>
    <submittedName>
        <fullName evidence="2">Group 4 capsule polysaccharide lipoprotein gfcB, YjbF</fullName>
    </submittedName>
</protein>
<reference evidence="2 3" key="1">
    <citation type="submission" date="2016-10" db="EMBL/GenBank/DDBJ databases">
        <authorList>
            <person name="de Groot N.N."/>
        </authorList>
    </citation>
    <scope>NUCLEOTIDE SEQUENCE [LARGE SCALE GENOMIC DNA]</scope>
    <source>
        <strain evidence="2 3">DSM 28010</strain>
    </source>
</reference>